<name>A0A5F8GH23_MONDO</name>
<dbReference type="GeneTree" id="ENSGT00940000162554"/>
<dbReference type="GO" id="GO:0009948">
    <property type="term" value="P:anterior/posterior axis specification"/>
    <property type="evidence" value="ECO:0000318"/>
    <property type="project" value="GO_Central"/>
</dbReference>
<reference evidence="7 8" key="1">
    <citation type="journal article" date="2007" name="Nature">
        <title>Genome of the marsupial Monodelphis domestica reveals innovation in non-coding sequences.</title>
        <authorList>
            <person name="Mikkelsen T.S."/>
            <person name="Wakefield M.J."/>
            <person name="Aken B."/>
            <person name="Amemiya C.T."/>
            <person name="Chang J.L."/>
            <person name="Duke S."/>
            <person name="Garber M."/>
            <person name="Gentles A.J."/>
            <person name="Goodstadt L."/>
            <person name="Heger A."/>
            <person name="Jurka J."/>
            <person name="Kamal M."/>
            <person name="Mauceli E."/>
            <person name="Searle S.M."/>
            <person name="Sharpe T."/>
            <person name="Baker M.L."/>
            <person name="Batzer M.A."/>
            <person name="Benos P.V."/>
            <person name="Belov K."/>
            <person name="Clamp M."/>
            <person name="Cook A."/>
            <person name="Cuff J."/>
            <person name="Das R."/>
            <person name="Davidow L."/>
            <person name="Deakin J.E."/>
            <person name="Fazzari M.J."/>
            <person name="Glass J.L."/>
            <person name="Grabherr M."/>
            <person name="Greally J.M."/>
            <person name="Gu W."/>
            <person name="Hore T.A."/>
            <person name="Huttley G.A."/>
            <person name="Kleber M."/>
            <person name="Jirtle R.L."/>
            <person name="Koina E."/>
            <person name="Lee J.T."/>
            <person name="Mahony S."/>
            <person name="Marra M.A."/>
            <person name="Miller R.D."/>
            <person name="Nicholls R.D."/>
            <person name="Oda M."/>
            <person name="Papenfuss A.T."/>
            <person name="Parra Z.E."/>
            <person name="Pollock D.D."/>
            <person name="Ray D.A."/>
            <person name="Schein J.E."/>
            <person name="Speed T.P."/>
            <person name="Thompson K."/>
            <person name="VandeBerg J.L."/>
            <person name="Wade C.M."/>
            <person name="Walker J.A."/>
            <person name="Waters P.D."/>
            <person name="Webber C."/>
            <person name="Weidman J.R."/>
            <person name="Xie X."/>
            <person name="Zody M.C."/>
            <person name="Baldwin J."/>
            <person name="Abdouelleil A."/>
            <person name="Abdulkadir J."/>
            <person name="Abebe A."/>
            <person name="Abera B."/>
            <person name="Abreu J."/>
            <person name="Acer S.C."/>
            <person name="Aftuck L."/>
            <person name="Alexander A."/>
            <person name="An P."/>
            <person name="Anderson E."/>
            <person name="Anderson S."/>
            <person name="Arachi H."/>
            <person name="Azer M."/>
            <person name="Bachantsang P."/>
            <person name="Barry A."/>
            <person name="Bayul T."/>
            <person name="Berlin A."/>
            <person name="Bessette D."/>
            <person name="Bloom T."/>
            <person name="Bloom T."/>
            <person name="Boguslavskiy L."/>
            <person name="Bonnet C."/>
            <person name="Boukhgalter B."/>
            <person name="Bourzgui I."/>
            <person name="Brown A."/>
            <person name="Cahill P."/>
            <person name="Channer S."/>
            <person name="Cheshatsang Y."/>
            <person name="Chuda L."/>
            <person name="Citroen M."/>
            <person name="Collymore A."/>
            <person name="Cooke P."/>
            <person name="Costello M."/>
            <person name="D'Aco K."/>
            <person name="Daza R."/>
            <person name="De Haan G."/>
            <person name="DeGray S."/>
            <person name="DeMaso C."/>
            <person name="Dhargay N."/>
            <person name="Dooley K."/>
            <person name="Dooley E."/>
            <person name="Doricent M."/>
            <person name="Dorje P."/>
            <person name="Dorjee K."/>
            <person name="Dupes A."/>
            <person name="Elong R."/>
            <person name="Falk J."/>
            <person name="Farina A."/>
            <person name="Faro S."/>
            <person name="Ferguson D."/>
            <person name="Fisher S."/>
            <person name="Foley C.D."/>
            <person name="Franke A."/>
            <person name="Friedrich D."/>
            <person name="Gadbois L."/>
            <person name="Gearin G."/>
            <person name="Gearin C.R."/>
            <person name="Giannoukos G."/>
            <person name="Goode T."/>
            <person name="Graham J."/>
            <person name="Grandbois E."/>
            <person name="Grewal S."/>
            <person name="Gyaltsen K."/>
            <person name="Hafez N."/>
            <person name="Hagos B."/>
            <person name="Hall J."/>
            <person name="Henson C."/>
            <person name="Hollinger A."/>
            <person name="Honan T."/>
            <person name="Huard M.D."/>
            <person name="Hughes L."/>
            <person name="Hurhula B."/>
            <person name="Husby M.E."/>
            <person name="Kamat A."/>
            <person name="Kanga B."/>
            <person name="Kashin S."/>
            <person name="Khazanovich D."/>
            <person name="Kisner P."/>
            <person name="Lance K."/>
            <person name="Lara M."/>
            <person name="Lee W."/>
            <person name="Lennon N."/>
            <person name="Letendre F."/>
            <person name="LeVine R."/>
            <person name="Lipovsky A."/>
            <person name="Liu X."/>
            <person name="Liu J."/>
            <person name="Liu S."/>
            <person name="Lokyitsang T."/>
            <person name="Lokyitsang Y."/>
            <person name="Lubonja R."/>
            <person name="Lui A."/>
            <person name="MacDonald P."/>
            <person name="Magnisalis V."/>
            <person name="Maru K."/>
            <person name="Matthews C."/>
            <person name="McCusker W."/>
            <person name="McDonough S."/>
            <person name="Mehta T."/>
            <person name="Meldrim J."/>
            <person name="Meneus L."/>
            <person name="Mihai O."/>
            <person name="Mihalev A."/>
            <person name="Mihova T."/>
            <person name="Mittelman R."/>
            <person name="Mlenga V."/>
            <person name="Montmayeur A."/>
            <person name="Mulrain L."/>
            <person name="Navidi A."/>
            <person name="Naylor J."/>
            <person name="Negash T."/>
            <person name="Nguyen T."/>
            <person name="Nguyen N."/>
            <person name="Nicol R."/>
            <person name="Norbu C."/>
            <person name="Norbu N."/>
            <person name="Novod N."/>
            <person name="O'Neill B."/>
            <person name="Osman S."/>
            <person name="Markiewicz E."/>
            <person name="Oyono O.L."/>
            <person name="Patti C."/>
            <person name="Phunkhang P."/>
            <person name="Pierre F."/>
            <person name="Priest M."/>
            <person name="Raghuraman S."/>
            <person name="Rege F."/>
            <person name="Reyes R."/>
            <person name="Rise C."/>
            <person name="Rogov P."/>
            <person name="Ross K."/>
            <person name="Ryan E."/>
            <person name="Settipalli S."/>
            <person name="Shea T."/>
            <person name="Sherpa N."/>
            <person name="Shi L."/>
            <person name="Shih D."/>
            <person name="Sparrow T."/>
            <person name="Spaulding J."/>
            <person name="Stalker J."/>
            <person name="Stange-Thomann N."/>
            <person name="Stavropoulos S."/>
            <person name="Stone C."/>
            <person name="Strader C."/>
            <person name="Tesfaye S."/>
            <person name="Thomson T."/>
            <person name="Thoulutsang Y."/>
            <person name="Thoulutsang D."/>
            <person name="Topham K."/>
            <person name="Topping I."/>
            <person name="Tsamla T."/>
            <person name="Vassiliev H."/>
            <person name="Vo A."/>
            <person name="Wangchuk T."/>
            <person name="Wangdi T."/>
            <person name="Weiand M."/>
            <person name="Wilkinson J."/>
            <person name="Wilson A."/>
            <person name="Yadav S."/>
            <person name="Young G."/>
            <person name="Yu Q."/>
            <person name="Zembek L."/>
            <person name="Zhong D."/>
            <person name="Zimmer A."/>
            <person name="Zwirko Z."/>
            <person name="Jaffe D.B."/>
            <person name="Alvarez P."/>
            <person name="Brockman W."/>
            <person name="Butler J."/>
            <person name="Chin C."/>
            <person name="Gnerre S."/>
            <person name="MacCallum I."/>
            <person name="Graves J.A."/>
            <person name="Ponting C.P."/>
            <person name="Breen M."/>
            <person name="Samollow P.B."/>
            <person name="Lander E.S."/>
            <person name="Lindblad-Toh K."/>
        </authorList>
    </citation>
    <scope>NUCLEOTIDE SEQUENCE [LARGE SCALE GENOMIC DNA]</scope>
</reference>
<dbReference type="GO" id="GO:0048565">
    <property type="term" value="P:digestive tract development"/>
    <property type="evidence" value="ECO:0000318"/>
    <property type="project" value="GO_Central"/>
</dbReference>
<evidence type="ECO:0000256" key="4">
    <source>
        <dbReference type="RuleBase" id="RU000682"/>
    </source>
</evidence>
<dbReference type="PROSITE" id="PS50071">
    <property type="entry name" value="HOMEOBOX_2"/>
    <property type="match status" value="1"/>
</dbReference>
<feature type="compositionally biased region" description="Basic and acidic residues" evidence="5">
    <location>
        <begin position="102"/>
        <end position="115"/>
    </location>
</feature>
<keyword evidence="8" id="KW-1185">Reference proteome</keyword>
<dbReference type="AlphaFoldDB" id="A0A5F8GH23"/>
<proteinExistence type="inferred from homology"/>
<dbReference type="Pfam" id="PF00046">
    <property type="entry name" value="Homeodomain"/>
    <property type="match status" value="1"/>
</dbReference>
<feature type="DNA-binding region" description="Homeobox" evidence="3">
    <location>
        <begin position="139"/>
        <end position="184"/>
    </location>
</feature>
<keyword evidence="3 4" id="KW-0371">Homeobox</keyword>
<dbReference type="GO" id="GO:0005634">
    <property type="term" value="C:nucleus"/>
    <property type="evidence" value="ECO:0000318"/>
    <property type="project" value="GO_Central"/>
</dbReference>
<dbReference type="GO" id="GO:0009880">
    <property type="term" value="P:embryonic pattern specification"/>
    <property type="evidence" value="ECO:0000318"/>
    <property type="project" value="GO_Central"/>
</dbReference>
<dbReference type="Gene3D" id="1.10.10.60">
    <property type="entry name" value="Homeodomain-like"/>
    <property type="match status" value="1"/>
</dbReference>
<dbReference type="Proteomes" id="UP000002280">
    <property type="component" value="Chromosome X"/>
</dbReference>
<protein>
    <recommendedName>
        <fullName evidence="6">Homeobox domain-containing protein</fullName>
    </recommendedName>
</protein>
<dbReference type="PANTHER" id="PTHR24332">
    <property type="entry name" value="HOMEOBOX PROTEIN CDX"/>
    <property type="match status" value="1"/>
</dbReference>
<dbReference type="Ensembl" id="ENSMODT00000053729.1">
    <property type="protein sequence ID" value="ENSMODP00000046830.1"/>
    <property type="gene ID" value="ENSMODG00000039793.1"/>
</dbReference>
<comment type="subcellular location">
    <subcellularLocation>
        <location evidence="1 3 4">Nucleus</location>
    </subcellularLocation>
</comment>
<evidence type="ECO:0000259" key="6">
    <source>
        <dbReference type="PROSITE" id="PS50071"/>
    </source>
</evidence>
<dbReference type="GO" id="GO:0003700">
    <property type="term" value="F:DNA-binding transcription factor activity"/>
    <property type="evidence" value="ECO:0000318"/>
    <property type="project" value="GO_Central"/>
</dbReference>
<sequence length="345" mass="40874">MNYLCQKDFDMYPGSLRYGTHSGGSRGPYSHLQNHNFGPGSAYAYYMGYHGYHQVTSLDAHRQWFEGWVPPAEASSDHGGKASPGKTPHTPDSSSLLALPRAPKEYSPKDTEPHSCSRNGHHTYAWMQKTMGYTGKTRKEKYRMVYTDHQRLELEKEFYFARYISSPRRLELASSLNLSERQVSRVYWASSWGISRRCVSRVYWASSWGISRRCVSRVYWASSWGISRRWVSRVYWASSWGISRRWVSRVYWASSWGISRRWVSRVYWASSWGISRRWVSRVYWASSWGISRRWVSRVYWASSWGISRRWVSRVYWASSWGISRRWVSRVYWASSWGISRRWVRQ</sequence>
<evidence type="ECO:0000256" key="1">
    <source>
        <dbReference type="ARBA" id="ARBA00004123"/>
    </source>
</evidence>
<dbReference type="InterPro" id="IPR047152">
    <property type="entry name" value="Caudal_homeobox"/>
</dbReference>
<dbReference type="Bgee" id="ENSMODG00000039793">
    <property type="expression patterns" value="Expressed in spermatid and 6 other cell types or tissues"/>
</dbReference>
<keyword evidence="3 4" id="KW-0539">Nucleus</keyword>
<evidence type="ECO:0000313" key="7">
    <source>
        <dbReference type="Ensembl" id="ENSMODP00000046830.1"/>
    </source>
</evidence>
<evidence type="ECO:0000256" key="2">
    <source>
        <dbReference type="ARBA" id="ARBA00010341"/>
    </source>
</evidence>
<evidence type="ECO:0000256" key="5">
    <source>
        <dbReference type="SAM" id="MobiDB-lite"/>
    </source>
</evidence>
<dbReference type="InParanoid" id="A0A5F8GH23"/>
<dbReference type="PANTHER" id="PTHR24332:SF15">
    <property type="entry name" value="HOMEOBOX PROTEIN CDX-4"/>
    <property type="match status" value="1"/>
</dbReference>
<accession>A0A5F8GH23</accession>
<reference evidence="7" key="3">
    <citation type="submission" date="2025-09" db="UniProtKB">
        <authorList>
            <consortium name="Ensembl"/>
        </authorList>
    </citation>
    <scope>IDENTIFICATION</scope>
</reference>
<dbReference type="CDD" id="cd00086">
    <property type="entry name" value="homeodomain"/>
    <property type="match status" value="1"/>
</dbReference>
<keyword evidence="3 4" id="KW-0238">DNA-binding</keyword>
<organism evidence="7 8">
    <name type="scientific">Monodelphis domestica</name>
    <name type="common">Gray short-tailed opossum</name>
    <dbReference type="NCBI Taxonomy" id="13616"/>
    <lineage>
        <taxon>Eukaryota</taxon>
        <taxon>Metazoa</taxon>
        <taxon>Chordata</taxon>
        <taxon>Craniata</taxon>
        <taxon>Vertebrata</taxon>
        <taxon>Euteleostomi</taxon>
        <taxon>Mammalia</taxon>
        <taxon>Metatheria</taxon>
        <taxon>Didelphimorphia</taxon>
        <taxon>Didelphidae</taxon>
        <taxon>Monodelphis</taxon>
    </lineage>
</organism>
<dbReference type="SMART" id="SM00389">
    <property type="entry name" value="HOX"/>
    <property type="match status" value="1"/>
</dbReference>
<evidence type="ECO:0000256" key="3">
    <source>
        <dbReference type="PROSITE-ProRule" id="PRU00108"/>
    </source>
</evidence>
<dbReference type="GO" id="GO:0030154">
    <property type="term" value="P:cell differentiation"/>
    <property type="evidence" value="ECO:0000318"/>
    <property type="project" value="GO_Central"/>
</dbReference>
<feature type="domain" description="Homeobox" evidence="6">
    <location>
        <begin position="137"/>
        <end position="183"/>
    </location>
</feature>
<feature type="region of interest" description="Disordered" evidence="5">
    <location>
        <begin position="75"/>
        <end position="120"/>
    </location>
</feature>
<dbReference type="GO" id="GO:0006357">
    <property type="term" value="P:regulation of transcription by RNA polymerase II"/>
    <property type="evidence" value="ECO:0000318"/>
    <property type="project" value="GO_Central"/>
</dbReference>
<dbReference type="InterPro" id="IPR009057">
    <property type="entry name" value="Homeodomain-like_sf"/>
</dbReference>
<dbReference type="SUPFAM" id="SSF46689">
    <property type="entry name" value="Homeodomain-like"/>
    <property type="match status" value="1"/>
</dbReference>
<dbReference type="STRING" id="13616.ENSMODP00000046830"/>
<reference evidence="7" key="2">
    <citation type="submission" date="2025-08" db="UniProtKB">
        <authorList>
            <consortium name="Ensembl"/>
        </authorList>
    </citation>
    <scope>IDENTIFICATION</scope>
</reference>
<dbReference type="InterPro" id="IPR001356">
    <property type="entry name" value="HD"/>
</dbReference>
<dbReference type="GO" id="GO:0000977">
    <property type="term" value="F:RNA polymerase II transcription regulatory region sequence-specific DNA binding"/>
    <property type="evidence" value="ECO:0000318"/>
    <property type="project" value="GO_Central"/>
</dbReference>
<evidence type="ECO:0000313" key="8">
    <source>
        <dbReference type="Proteomes" id="UP000002280"/>
    </source>
</evidence>
<comment type="similarity">
    <text evidence="2">Belongs to the Caudal homeobox family.</text>
</comment>